<evidence type="ECO:0000256" key="2">
    <source>
        <dbReference type="ARBA" id="ARBA00009626"/>
    </source>
</evidence>
<comment type="function">
    <text evidence="8">Component of the Mediator complex, a coactivator involved in the regulated transcription of nearly all RNA polymerase II-dependent genes. Mediator functions as a bridge to convey information from gene-specific regulatory proteins to the basal RNA polymerase II transcription machinery. Mediator is recruited to promoters by direct interactions with regulatory proteins and serves as a scaffold for the assembly of a functional preinitiation complex with RNA polymerase II and the general transcription factors.</text>
</comment>
<feature type="region of interest" description="Disordered" evidence="9">
    <location>
        <begin position="119"/>
        <end position="184"/>
    </location>
</feature>
<dbReference type="GO" id="GO:0006357">
    <property type="term" value="P:regulation of transcription by RNA polymerase II"/>
    <property type="evidence" value="ECO:0007669"/>
    <property type="project" value="InterPro"/>
</dbReference>
<name>A0AA40C741_9PEZI</name>
<dbReference type="Proteomes" id="UP001175000">
    <property type="component" value="Unassembled WGS sequence"/>
</dbReference>
<dbReference type="GO" id="GO:0003712">
    <property type="term" value="F:transcription coregulator activity"/>
    <property type="evidence" value="ECO:0007669"/>
    <property type="project" value="InterPro"/>
</dbReference>
<keyword evidence="4 8" id="KW-0805">Transcription regulation</keyword>
<reference evidence="10" key="1">
    <citation type="submission" date="2023-06" db="EMBL/GenBank/DDBJ databases">
        <title>Genome-scale phylogeny and comparative genomics of the fungal order Sordariales.</title>
        <authorList>
            <consortium name="Lawrence Berkeley National Laboratory"/>
            <person name="Hensen N."/>
            <person name="Bonometti L."/>
            <person name="Westerberg I."/>
            <person name="Brannstrom I.O."/>
            <person name="Guillou S."/>
            <person name="Cros-Aarteil S."/>
            <person name="Calhoun S."/>
            <person name="Haridas S."/>
            <person name="Kuo A."/>
            <person name="Mondo S."/>
            <person name="Pangilinan J."/>
            <person name="Riley R."/>
            <person name="Labutti K."/>
            <person name="Andreopoulos B."/>
            <person name="Lipzen A."/>
            <person name="Chen C."/>
            <person name="Yanf M."/>
            <person name="Daum C."/>
            <person name="Ng V."/>
            <person name="Clum A."/>
            <person name="Steindorff A."/>
            <person name="Ohm R."/>
            <person name="Martin F."/>
            <person name="Silar P."/>
            <person name="Natvig D."/>
            <person name="Lalanne C."/>
            <person name="Gautier V."/>
            <person name="Ament-Velasquez S.L."/>
            <person name="Kruys A."/>
            <person name="Hutchinson M.I."/>
            <person name="Powell A.J."/>
            <person name="Barry K."/>
            <person name="Miller A.N."/>
            <person name="Grigoriev I.V."/>
            <person name="Debuchy R."/>
            <person name="Gladieux P."/>
            <person name="Thoren M.H."/>
            <person name="Johannesson H."/>
        </authorList>
    </citation>
    <scope>NUCLEOTIDE SEQUENCE</scope>
    <source>
        <strain evidence="10">CBS 606.72</strain>
    </source>
</reference>
<sequence>MDKHLDARFERVEKALTTLIDSIAKYNPSEKLADDLITADKDLLTSLRSLEHHQNNAARIEALRQETAALDAQTKDIIGTLWSIRKEVKNTTTTSYPSTGPKYQFTTSDLLSYARRISRNTLPPPGVTNGLDFGASPPPTELPAPDEAGRGSATQTPNASFNGGVGTPGAAPTPSANGEVLASQATVTSQATELPMQLKQVVNPGEGSVFYAWPIEGDVRGGGLAGYQQLFDSGIDPKGYDPEEEERRKKEEEQAKKEAEERARLEREEADRRMREEQARMARERERDRQLEAERRGSVAGGPKPTNQQFSFLGMDDDDDDDE</sequence>
<dbReference type="InterPro" id="IPR019258">
    <property type="entry name" value="Mediator_Med4"/>
</dbReference>
<proteinExistence type="inferred from homology"/>
<dbReference type="Pfam" id="PF10018">
    <property type="entry name" value="Med4"/>
    <property type="match status" value="1"/>
</dbReference>
<evidence type="ECO:0000256" key="1">
    <source>
        <dbReference type="ARBA" id="ARBA00004123"/>
    </source>
</evidence>
<evidence type="ECO:0000256" key="8">
    <source>
        <dbReference type="RuleBase" id="RU364141"/>
    </source>
</evidence>
<evidence type="ECO:0000256" key="4">
    <source>
        <dbReference type="ARBA" id="ARBA00023015"/>
    </source>
</evidence>
<dbReference type="PANTHER" id="PTHR13208">
    <property type="entry name" value="MEDIATOR OF RNA POLYMERASE II TRANSCRIPTION SUBUNIT 4"/>
    <property type="match status" value="1"/>
</dbReference>
<keyword evidence="11" id="KW-1185">Reference proteome</keyword>
<keyword evidence="5 8" id="KW-0804">Transcription</keyword>
<comment type="similarity">
    <text evidence="2 8">Belongs to the Mediator complex subunit 4 family.</text>
</comment>
<evidence type="ECO:0000313" key="11">
    <source>
        <dbReference type="Proteomes" id="UP001175000"/>
    </source>
</evidence>
<dbReference type="AlphaFoldDB" id="A0AA40C741"/>
<comment type="caution">
    <text evidence="10">The sequence shown here is derived from an EMBL/GenBank/DDBJ whole genome shotgun (WGS) entry which is preliminary data.</text>
</comment>
<feature type="compositionally biased region" description="Basic and acidic residues" evidence="9">
    <location>
        <begin position="238"/>
        <end position="297"/>
    </location>
</feature>
<feature type="compositionally biased region" description="Polar residues" evidence="9">
    <location>
        <begin position="152"/>
        <end position="161"/>
    </location>
</feature>
<accession>A0AA40C741</accession>
<dbReference type="GO" id="GO:0016592">
    <property type="term" value="C:mediator complex"/>
    <property type="evidence" value="ECO:0007669"/>
    <property type="project" value="InterPro"/>
</dbReference>
<protein>
    <recommendedName>
        <fullName evidence="3 8">Mediator of RNA polymerase II transcription subunit 4</fullName>
    </recommendedName>
    <alternativeName>
        <fullName evidence="7 8">Mediator complex subunit 4</fullName>
    </alternativeName>
</protein>
<evidence type="ECO:0000256" key="9">
    <source>
        <dbReference type="SAM" id="MobiDB-lite"/>
    </source>
</evidence>
<gene>
    <name evidence="8" type="primary">MED4</name>
    <name evidence="10" type="ORF">B0T14DRAFT_424246</name>
</gene>
<feature type="compositionally biased region" description="Low complexity" evidence="9">
    <location>
        <begin position="168"/>
        <end position="178"/>
    </location>
</feature>
<organism evidence="10 11">
    <name type="scientific">Immersiella caudata</name>
    <dbReference type="NCBI Taxonomy" id="314043"/>
    <lineage>
        <taxon>Eukaryota</taxon>
        <taxon>Fungi</taxon>
        <taxon>Dikarya</taxon>
        <taxon>Ascomycota</taxon>
        <taxon>Pezizomycotina</taxon>
        <taxon>Sordariomycetes</taxon>
        <taxon>Sordariomycetidae</taxon>
        <taxon>Sordariales</taxon>
        <taxon>Lasiosphaeriaceae</taxon>
        <taxon>Immersiella</taxon>
    </lineage>
</organism>
<dbReference type="EMBL" id="JAULSU010000002">
    <property type="protein sequence ID" value="KAK0627455.1"/>
    <property type="molecule type" value="Genomic_DNA"/>
</dbReference>
<keyword evidence="8" id="KW-0010">Activator</keyword>
<evidence type="ECO:0000256" key="6">
    <source>
        <dbReference type="ARBA" id="ARBA00023242"/>
    </source>
</evidence>
<dbReference type="GO" id="GO:0070847">
    <property type="term" value="C:core mediator complex"/>
    <property type="evidence" value="ECO:0007669"/>
    <property type="project" value="TreeGrafter"/>
</dbReference>
<keyword evidence="6 8" id="KW-0539">Nucleus</keyword>
<dbReference type="PANTHER" id="PTHR13208:SF2">
    <property type="entry name" value="MEDIATOR OF RNA POLYMERASE II TRANSCRIPTION SUBUNIT 4"/>
    <property type="match status" value="1"/>
</dbReference>
<comment type="subcellular location">
    <subcellularLocation>
        <location evidence="1 8">Nucleus</location>
    </subcellularLocation>
</comment>
<feature type="region of interest" description="Disordered" evidence="9">
    <location>
        <begin position="232"/>
        <end position="323"/>
    </location>
</feature>
<comment type="subunit">
    <text evidence="8">Component of the Mediator complex.</text>
</comment>
<evidence type="ECO:0000256" key="5">
    <source>
        <dbReference type="ARBA" id="ARBA00023163"/>
    </source>
</evidence>
<evidence type="ECO:0000256" key="7">
    <source>
        <dbReference type="ARBA" id="ARBA00031257"/>
    </source>
</evidence>
<evidence type="ECO:0000313" key="10">
    <source>
        <dbReference type="EMBL" id="KAK0627455.1"/>
    </source>
</evidence>
<evidence type="ECO:0000256" key="3">
    <source>
        <dbReference type="ARBA" id="ARBA00020629"/>
    </source>
</evidence>